<sequence>MDGTLRMQRHHTKVPKATLTPGDNLTPALLDATDEMGGAGAPQSMAAAAAAARVSIQVRTTRCRPWHLGILALLPQFRTTSTASLLWLGLCLHLCPRLATPSAVLCSVMLYVHNMRDPNCMPVLFFFTQTSVWVGGTRYPRAWGRFRVSHGPSSTHPSLVRKKNPHIILPLSATTLPVVVCTSCRSSERGSLTSPHSSRRALKLFASRPMRMRKPKPTPPTPTPMSASASCRTCLH</sequence>
<evidence type="ECO:0000256" key="1">
    <source>
        <dbReference type="SAM" id="MobiDB-lite"/>
    </source>
</evidence>
<dbReference type="Proteomes" id="UP001175000">
    <property type="component" value="Unassembled WGS sequence"/>
</dbReference>
<comment type="caution">
    <text evidence="2">The sequence shown here is derived from an EMBL/GenBank/DDBJ whole genome shotgun (WGS) entry which is preliminary data.</text>
</comment>
<evidence type="ECO:0000313" key="3">
    <source>
        <dbReference type="Proteomes" id="UP001175000"/>
    </source>
</evidence>
<keyword evidence="3" id="KW-1185">Reference proteome</keyword>
<accession>A0AA40BZK1</accession>
<gene>
    <name evidence="2" type="ORF">B0T14DRAFT_202183</name>
</gene>
<feature type="region of interest" description="Disordered" evidence="1">
    <location>
        <begin position="1"/>
        <end position="21"/>
    </location>
</feature>
<name>A0AA40BZK1_9PEZI</name>
<evidence type="ECO:0000313" key="2">
    <source>
        <dbReference type="EMBL" id="KAK0619208.1"/>
    </source>
</evidence>
<feature type="region of interest" description="Disordered" evidence="1">
    <location>
        <begin position="204"/>
        <end position="230"/>
    </location>
</feature>
<reference evidence="2" key="1">
    <citation type="submission" date="2023-06" db="EMBL/GenBank/DDBJ databases">
        <title>Genome-scale phylogeny and comparative genomics of the fungal order Sordariales.</title>
        <authorList>
            <consortium name="Lawrence Berkeley National Laboratory"/>
            <person name="Hensen N."/>
            <person name="Bonometti L."/>
            <person name="Westerberg I."/>
            <person name="Brannstrom I.O."/>
            <person name="Guillou S."/>
            <person name="Cros-Aarteil S."/>
            <person name="Calhoun S."/>
            <person name="Haridas S."/>
            <person name="Kuo A."/>
            <person name="Mondo S."/>
            <person name="Pangilinan J."/>
            <person name="Riley R."/>
            <person name="Labutti K."/>
            <person name="Andreopoulos B."/>
            <person name="Lipzen A."/>
            <person name="Chen C."/>
            <person name="Yanf M."/>
            <person name="Daum C."/>
            <person name="Ng V."/>
            <person name="Clum A."/>
            <person name="Steindorff A."/>
            <person name="Ohm R."/>
            <person name="Martin F."/>
            <person name="Silar P."/>
            <person name="Natvig D."/>
            <person name="Lalanne C."/>
            <person name="Gautier V."/>
            <person name="Ament-Velasquez S.L."/>
            <person name="Kruys A."/>
            <person name="Hutchinson M.I."/>
            <person name="Powell A.J."/>
            <person name="Barry K."/>
            <person name="Miller A.N."/>
            <person name="Grigoriev I.V."/>
            <person name="Debuchy R."/>
            <person name="Gladieux P."/>
            <person name="Thoren M.H."/>
            <person name="Johannesson H."/>
        </authorList>
    </citation>
    <scope>NUCLEOTIDE SEQUENCE</scope>
    <source>
        <strain evidence="2">CBS 606.72</strain>
    </source>
</reference>
<dbReference type="EMBL" id="JAULSU010000004">
    <property type="protein sequence ID" value="KAK0619208.1"/>
    <property type="molecule type" value="Genomic_DNA"/>
</dbReference>
<protein>
    <submittedName>
        <fullName evidence="2">Uncharacterized protein</fullName>
    </submittedName>
</protein>
<organism evidence="2 3">
    <name type="scientific">Immersiella caudata</name>
    <dbReference type="NCBI Taxonomy" id="314043"/>
    <lineage>
        <taxon>Eukaryota</taxon>
        <taxon>Fungi</taxon>
        <taxon>Dikarya</taxon>
        <taxon>Ascomycota</taxon>
        <taxon>Pezizomycotina</taxon>
        <taxon>Sordariomycetes</taxon>
        <taxon>Sordariomycetidae</taxon>
        <taxon>Sordariales</taxon>
        <taxon>Lasiosphaeriaceae</taxon>
        <taxon>Immersiella</taxon>
    </lineage>
</organism>
<dbReference type="AlphaFoldDB" id="A0AA40BZK1"/>
<proteinExistence type="predicted"/>